<dbReference type="Gene3D" id="1.25.40.20">
    <property type="entry name" value="Ankyrin repeat-containing domain"/>
    <property type="match status" value="1"/>
</dbReference>
<reference evidence="4" key="1">
    <citation type="journal article" date="2008" name="PLoS Genet.">
        <title>Genomic islands in the pathogenic filamentous fungus Aspergillus fumigatus.</title>
        <authorList>
            <person name="Fedorova N.D."/>
            <person name="Khaldi N."/>
            <person name="Joardar V.S."/>
            <person name="Maiti R."/>
            <person name="Amedeo P."/>
            <person name="Anderson M.J."/>
            <person name="Crabtree J."/>
            <person name="Silva J.C."/>
            <person name="Badger J.H."/>
            <person name="Albarraq A."/>
            <person name="Angiuoli S."/>
            <person name="Bussey H."/>
            <person name="Bowyer P."/>
            <person name="Cotty P.J."/>
            <person name="Dyer P.S."/>
            <person name="Egan A."/>
            <person name="Galens K."/>
            <person name="Fraser-Liggett C.M."/>
            <person name="Haas B.J."/>
            <person name="Inman J.M."/>
            <person name="Kent R."/>
            <person name="Lemieux S."/>
            <person name="Malavazi I."/>
            <person name="Orvis J."/>
            <person name="Roemer T."/>
            <person name="Ronning C.M."/>
            <person name="Sundaram J.P."/>
            <person name="Sutton G."/>
            <person name="Turner G."/>
            <person name="Venter J.C."/>
            <person name="White O.R."/>
            <person name="Whitty B.R."/>
            <person name="Youngman P."/>
            <person name="Wolfe K.H."/>
            <person name="Goldman G.H."/>
            <person name="Wortman J.R."/>
            <person name="Jiang B."/>
            <person name="Denning D.W."/>
            <person name="Nierman W.C."/>
        </authorList>
    </citation>
    <scope>NUCLEOTIDE SEQUENCE [LARGE SCALE GENOMIC DNA]</scope>
    <source>
        <strain evidence="4">ATCC 1020 / DSM 3700 / CBS 544.65 / FGSC A1164 / JCM 1740 / NRRL 181 / WB 181</strain>
    </source>
</reference>
<dbReference type="InterPro" id="IPR002110">
    <property type="entry name" value="Ankyrin_rpt"/>
</dbReference>
<dbReference type="GeneID" id="4593714"/>
<dbReference type="HOGENOM" id="CLU_1210133_0_0_1"/>
<organism evidence="3 4">
    <name type="scientific">Neosartorya fischeri (strain ATCC 1020 / DSM 3700 / CBS 544.65 / FGSC A1164 / JCM 1740 / NRRL 181 / WB 181)</name>
    <name type="common">Aspergillus fischerianus</name>
    <dbReference type="NCBI Taxonomy" id="331117"/>
    <lineage>
        <taxon>Eukaryota</taxon>
        <taxon>Fungi</taxon>
        <taxon>Dikarya</taxon>
        <taxon>Ascomycota</taxon>
        <taxon>Pezizomycotina</taxon>
        <taxon>Eurotiomycetes</taxon>
        <taxon>Eurotiomycetidae</taxon>
        <taxon>Eurotiales</taxon>
        <taxon>Aspergillaceae</taxon>
        <taxon>Aspergillus</taxon>
        <taxon>Aspergillus subgen. Fumigati</taxon>
    </lineage>
</organism>
<evidence type="ECO:0000313" key="4">
    <source>
        <dbReference type="Proteomes" id="UP000006702"/>
    </source>
</evidence>
<dbReference type="STRING" id="331117.A1CVV1"/>
<dbReference type="OrthoDB" id="163438at2759"/>
<dbReference type="SUPFAM" id="SSF48403">
    <property type="entry name" value="Ankyrin repeat"/>
    <property type="match status" value="1"/>
</dbReference>
<keyword evidence="1" id="KW-0677">Repeat</keyword>
<dbReference type="Pfam" id="PF12796">
    <property type="entry name" value="Ank_2"/>
    <property type="match status" value="1"/>
</dbReference>
<keyword evidence="2" id="KW-0040">ANK repeat</keyword>
<dbReference type="KEGG" id="nfi:NFIA_102380"/>
<dbReference type="VEuPathDB" id="FungiDB:NFIA_102380"/>
<dbReference type="OMA" id="NCCSISV"/>
<keyword evidence="4" id="KW-1185">Reference proteome</keyword>
<proteinExistence type="predicted"/>
<dbReference type="RefSeq" id="XP_001266650.1">
    <property type="nucleotide sequence ID" value="XM_001266649.1"/>
</dbReference>
<dbReference type="EMBL" id="DS027685">
    <property type="protein sequence ID" value="EAW24753.1"/>
    <property type="molecule type" value="Genomic_DNA"/>
</dbReference>
<gene>
    <name evidence="3" type="ORF">NFIA_102380</name>
</gene>
<evidence type="ECO:0000256" key="1">
    <source>
        <dbReference type="ARBA" id="ARBA00022737"/>
    </source>
</evidence>
<protein>
    <submittedName>
        <fullName evidence="3">Ankyrin repeat protein</fullName>
    </submittedName>
</protein>
<dbReference type="Proteomes" id="UP000006702">
    <property type="component" value="Unassembled WGS sequence"/>
</dbReference>
<dbReference type="InterPro" id="IPR036770">
    <property type="entry name" value="Ankyrin_rpt-contain_sf"/>
</dbReference>
<sequence>MDSNLFLPYAALHWALHYRLQDASAARQLQTNALVLCNVTDPRAKAWIDRYFDYGYENAVEWTPLILATYLGLPSVVQALLDSNTDATVQDDEAGAALWLATLMGHEQVVQILLNCCSISVASQSEEYSIALHFATKAGRDDIVEMLEAEHTNPKALLDYAFLRSSITSPASVRIINQLFLDLMRDRGWKNLPHQAQKQLLAYPPRKKLGLIEENKLSQIRGARKATRA</sequence>
<evidence type="ECO:0000256" key="2">
    <source>
        <dbReference type="ARBA" id="ARBA00023043"/>
    </source>
</evidence>
<dbReference type="PANTHER" id="PTHR24198">
    <property type="entry name" value="ANKYRIN REPEAT AND PROTEIN KINASE DOMAIN-CONTAINING PROTEIN"/>
    <property type="match status" value="1"/>
</dbReference>
<accession>A1CVV1</accession>
<dbReference type="AlphaFoldDB" id="A1CVV1"/>
<evidence type="ECO:0000313" key="3">
    <source>
        <dbReference type="EMBL" id="EAW24753.1"/>
    </source>
</evidence>
<dbReference type="PANTHER" id="PTHR24198:SF193">
    <property type="match status" value="1"/>
</dbReference>
<name>A1CVV1_NEOFI</name>